<protein>
    <submittedName>
        <fullName evidence="2">PLEKHA5 protein</fullName>
    </submittedName>
</protein>
<reference evidence="2" key="1">
    <citation type="submission" date="2022-01" db="EMBL/GenBank/DDBJ databases">
        <authorList>
            <person name="Braso-Vives M."/>
        </authorList>
    </citation>
    <scope>NUCLEOTIDE SEQUENCE</scope>
</reference>
<sequence length="158" mass="18421">MWLDISMGYVYLTMGTCLSLRKALDVWLDISMNNLDVWLDISMNNVRLPALSIPEPDYHGYLSKLGYVHKVWRRRYCVLKDGCLYYYTDYNSKRAIGVAHFHGYRVEPMTTGGKSHAFCLTPPDPDIRTFYFSADNESEKLKWMECLADSLGRWIKVD</sequence>
<accession>A0A8J9Z537</accession>
<dbReference type="SUPFAM" id="SSF50729">
    <property type="entry name" value="PH domain-like"/>
    <property type="match status" value="1"/>
</dbReference>
<evidence type="ECO:0000259" key="1">
    <source>
        <dbReference type="PROSITE" id="PS50003"/>
    </source>
</evidence>
<dbReference type="PANTHER" id="PTHR47644:SF1">
    <property type="entry name" value="PDZ DOMAIN-CONTAINING PROTEIN"/>
    <property type="match status" value="1"/>
</dbReference>
<dbReference type="InterPro" id="IPR001849">
    <property type="entry name" value="PH_domain"/>
</dbReference>
<dbReference type="OrthoDB" id="2157866at2759"/>
<feature type="domain" description="PH" evidence="1">
    <location>
        <begin position="55"/>
        <end position="152"/>
    </location>
</feature>
<proteinExistence type="predicted"/>
<evidence type="ECO:0000313" key="3">
    <source>
        <dbReference type="Proteomes" id="UP000838412"/>
    </source>
</evidence>
<name>A0A8J9Z537_BRALA</name>
<dbReference type="Gene3D" id="2.30.29.30">
    <property type="entry name" value="Pleckstrin-homology domain (PH domain)/Phosphotyrosine-binding domain (PTB)"/>
    <property type="match status" value="1"/>
</dbReference>
<dbReference type="Pfam" id="PF00169">
    <property type="entry name" value="PH"/>
    <property type="match status" value="1"/>
</dbReference>
<keyword evidence="3" id="KW-1185">Reference proteome</keyword>
<organism evidence="2 3">
    <name type="scientific">Branchiostoma lanceolatum</name>
    <name type="common">Common lancelet</name>
    <name type="synonym">Amphioxus lanceolatum</name>
    <dbReference type="NCBI Taxonomy" id="7740"/>
    <lineage>
        <taxon>Eukaryota</taxon>
        <taxon>Metazoa</taxon>
        <taxon>Chordata</taxon>
        <taxon>Cephalochordata</taxon>
        <taxon>Leptocardii</taxon>
        <taxon>Amphioxiformes</taxon>
        <taxon>Branchiostomatidae</taxon>
        <taxon>Branchiostoma</taxon>
    </lineage>
</organism>
<dbReference type="PANTHER" id="PTHR47644">
    <property type="entry name" value="AGAP008221-PA"/>
    <property type="match status" value="1"/>
</dbReference>
<dbReference type="SMART" id="SM00233">
    <property type="entry name" value="PH"/>
    <property type="match status" value="1"/>
</dbReference>
<dbReference type="InterPro" id="IPR011993">
    <property type="entry name" value="PH-like_dom_sf"/>
</dbReference>
<gene>
    <name evidence="2" type="primary">PLEKHA5</name>
    <name evidence="2" type="ORF">BLAG_LOCUS9014</name>
</gene>
<dbReference type="Proteomes" id="UP000838412">
    <property type="component" value="Chromosome 16"/>
</dbReference>
<dbReference type="AlphaFoldDB" id="A0A8J9Z537"/>
<evidence type="ECO:0000313" key="2">
    <source>
        <dbReference type="EMBL" id="CAH1247310.1"/>
    </source>
</evidence>
<dbReference type="EMBL" id="OV696701">
    <property type="protein sequence ID" value="CAH1247310.1"/>
    <property type="molecule type" value="Genomic_DNA"/>
</dbReference>
<dbReference type="PROSITE" id="PS50003">
    <property type="entry name" value="PH_DOMAIN"/>
    <property type="match status" value="1"/>
</dbReference>